<sequence>MKKYLYLLTGLLILFSVNCRAAEPFAGFHPTKLADTAGSGQAAETKTTAADTKTTTAAVMELDAKEGVSAGMVSTVSDYLRTQLVNTNKFNIVTRENMESILKEQKFQMSGCTSQECIVELGQLLGVRKMFTGSIGKVGNVYILNVKIVNVESGKIEKAEAEEASTEENLLPAVRNLAQKIAGLAAAQPSAEEQRIEKKKKQLLEKTKSRRR</sequence>
<dbReference type="Pfam" id="PF03783">
    <property type="entry name" value="CsgG"/>
    <property type="match status" value="1"/>
</dbReference>
<name>A0A2M7SEC0_9BACT</name>
<protein>
    <recommendedName>
        <fullName evidence="5">FlgO domain-containing protein</fullName>
    </recommendedName>
</protein>
<organism evidence="3 4">
    <name type="scientific">Candidatus Desantisbacteria bacterium CG_4_10_14_0_8_um_filter_48_22</name>
    <dbReference type="NCBI Taxonomy" id="1974543"/>
    <lineage>
        <taxon>Bacteria</taxon>
        <taxon>Candidatus Desantisiibacteriota</taxon>
    </lineage>
</organism>
<evidence type="ECO:0000313" key="4">
    <source>
        <dbReference type="Proteomes" id="UP000229307"/>
    </source>
</evidence>
<feature type="region of interest" description="Disordered" evidence="1">
    <location>
        <begin position="192"/>
        <end position="212"/>
    </location>
</feature>
<feature type="signal peptide" evidence="2">
    <location>
        <begin position="1"/>
        <end position="21"/>
    </location>
</feature>
<keyword evidence="2" id="KW-0732">Signal</keyword>
<dbReference type="Proteomes" id="UP000229307">
    <property type="component" value="Unassembled WGS sequence"/>
</dbReference>
<dbReference type="Gene3D" id="3.40.50.10610">
    <property type="entry name" value="ABC-type transport auxiliary lipoprotein component"/>
    <property type="match status" value="1"/>
</dbReference>
<comment type="caution">
    <text evidence="3">The sequence shown here is derived from an EMBL/GenBank/DDBJ whole genome shotgun (WGS) entry which is preliminary data.</text>
</comment>
<dbReference type="AlphaFoldDB" id="A0A2M7SEC0"/>
<evidence type="ECO:0000313" key="3">
    <source>
        <dbReference type="EMBL" id="PIZ17821.1"/>
    </source>
</evidence>
<proteinExistence type="predicted"/>
<dbReference type="GO" id="GO:0030288">
    <property type="term" value="C:outer membrane-bounded periplasmic space"/>
    <property type="evidence" value="ECO:0007669"/>
    <property type="project" value="InterPro"/>
</dbReference>
<dbReference type="EMBL" id="PFMR01000081">
    <property type="protein sequence ID" value="PIZ17821.1"/>
    <property type="molecule type" value="Genomic_DNA"/>
</dbReference>
<evidence type="ECO:0000256" key="1">
    <source>
        <dbReference type="SAM" id="MobiDB-lite"/>
    </source>
</evidence>
<evidence type="ECO:0008006" key="5">
    <source>
        <dbReference type="Google" id="ProtNLM"/>
    </source>
</evidence>
<reference evidence="4" key="1">
    <citation type="submission" date="2017-09" db="EMBL/GenBank/DDBJ databases">
        <title>Depth-based differentiation of microbial function through sediment-hosted aquifers and enrichment of novel symbionts in the deep terrestrial subsurface.</title>
        <authorList>
            <person name="Probst A.J."/>
            <person name="Ladd B."/>
            <person name="Jarett J.K."/>
            <person name="Geller-Mcgrath D.E."/>
            <person name="Sieber C.M.K."/>
            <person name="Emerson J.B."/>
            <person name="Anantharaman K."/>
            <person name="Thomas B.C."/>
            <person name="Malmstrom R."/>
            <person name="Stieglmeier M."/>
            <person name="Klingl A."/>
            <person name="Woyke T."/>
            <person name="Ryan C.M."/>
            <person name="Banfield J.F."/>
        </authorList>
    </citation>
    <scope>NUCLEOTIDE SEQUENCE [LARGE SCALE GENOMIC DNA]</scope>
</reference>
<evidence type="ECO:0000256" key="2">
    <source>
        <dbReference type="SAM" id="SignalP"/>
    </source>
</evidence>
<feature type="chain" id="PRO_5014935017" description="FlgO domain-containing protein" evidence="2">
    <location>
        <begin position="22"/>
        <end position="212"/>
    </location>
</feature>
<gene>
    <name evidence="3" type="ORF">COY52_02505</name>
</gene>
<dbReference type="InterPro" id="IPR005534">
    <property type="entry name" value="Curli_assmbl/transp-comp_CsgG"/>
</dbReference>
<accession>A0A2M7SEC0</accession>